<feature type="region of interest" description="Disordered" evidence="1">
    <location>
        <begin position="146"/>
        <end position="203"/>
    </location>
</feature>
<feature type="compositionally biased region" description="Acidic residues" evidence="1">
    <location>
        <begin position="172"/>
        <end position="203"/>
    </location>
</feature>
<sequence>MKKRILLALGSAGAAAAIIPLFAAFEAHVINVTAKIENALQVQTEAIEFGTVFPEEVLFKDFGVQLSDSFREEGRVDDVEYHIKQKDKPIDPQGKVCRDGTTDCAPELQISTTQFCHKNRPTDPGDPEDPYYDVCYPSLCPYLSKDSDDDEQGSLGNDNDGSIGAFHRAECDDGEDNDLDGDIDWPDDNECTSKYDDDEDEEGQQGLVNGYLAKSIQDIVDIWTIDLHVPCFKGSCAQDNVIPEDYQLDPRLEHEVFGCDLWVEVTGVSESNGEILPQCSDGLNNDSDEDIDSADLGCLDDSGNWDPTDDDESDA</sequence>
<organism evidence="3 4">
    <name type="scientific">Candidatus Ryanbacteria bacterium RIFCSPHIGHO2_01_45_13</name>
    <dbReference type="NCBI Taxonomy" id="1802112"/>
    <lineage>
        <taxon>Bacteria</taxon>
        <taxon>Candidatus Ryaniibacteriota</taxon>
    </lineage>
</organism>
<feature type="signal peptide" evidence="2">
    <location>
        <begin position="1"/>
        <end position="23"/>
    </location>
</feature>
<evidence type="ECO:0000256" key="1">
    <source>
        <dbReference type="SAM" id="MobiDB-lite"/>
    </source>
</evidence>
<dbReference type="Proteomes" id="UP000176700">
    <property type="component" value="Unassembled WGS sequence"/>
</dbReference>
<feature type="chain" id="PRO_5009582949" evidence="2">
    <location>
        <begin position="24"/>
        <end position="315"/>
    </location>
</feature>
<dbReference type="AlphaFoldDB" id="A0A1G2G1Q3"/>
<protein>
    <submittedName>
        <fullName evidence="3">Uncharacterized protein</fullName>
    </submittedName>
</protein>
<proteinExistence type="predicted"/>
<feature type="region of interest" description="Disordered" evidence="1">
    <location>
        <begin position="279"/>
        <end position="315"/>
    </location>
</feature>
<dbReference type="EMBL" id="MHNI01000003">
    <property type="protein sequence ID" value="OGZ43771.1"/>
    <property type="molecule type" value="Genomic_DNA"/>
</dbReference>
<comment type="caution">
    <text evidence="3">The sequence shown here is derived from an EMBL/GenBank/DDBJ whole genome shotgun (WGS) entry which is preliminary data.</text>
</comment>
<evidence type="ECO:0000313" key="3">
    <source>
        <dbReference type="EMBL" id="OGZ43771.1"/>
    </source>
</evidence>
<evidence type="ECO:0000256" key="2">
    <source>
        <dbReference type="SAM" id="SignalP"/>
    </source>
</evidence>
<keyword evidence="2" id="KW-0732">Signal</keyword>
<accession>A0A1G2G1Q3</accession>
<gene>
    <name evidence="3" type="ORF">A2W41_04760</name>
</gene>
<evidence type="ECO:0000313" key="4">
    <source>
        <dbReference type="Proteomes" id="UP000176700"/>
    </source>
</evidence>
<name>A0A1G2G1Q3_9BACT</name>
<reference evidence="3 4" key="1">
    <citation type="journal article" date="2016" name="Nat. Commun.">
        <title>Thousands of microbial genomes shed light on interconnected biogeochemical processes in an aquifer system.</title>
        <authorList>
            <person name="Anantharaman K."/>
            <person name="Brown C.T."/>
            <person name="Hug L.A."/>
            <person name="Sharon I."/>
            <person name="Castelle C.J."/>
            <person name="Probst A.J."/>
            <person name="Thomas B.C."/>
            <person name="Singh A."/>
            <person name="Wilkins M.J."/>
            <person name="Karaoz U."/>
            <person name="Brodie E.L."/>
            <person name="Williams K.H."/>
            <person name="Hubbard S.S."/>
            <person name="Banfield J.F."/>
        </authorList>
    </citation>
    <scope>NUCLEOTIDE SEQUENCE [LARGE SCALE GENOMIC DNA]</scope>
</reference>